<dbReference type="AlphaFoldDB" id="A0AAD8PNB9"/>
<dbReference type="RefSeq" id="XP_060408675.1">
    <property type="nucleotide sequence ID" value="XM_060559044.1"/>
</dbReference>
<gene>
    <name evidence="2" type="ORF">LY79DRAFT_569294</name>
</gene>
<feature type="chain" id="PRO_5042037949" evidence="1">
    <location>
        <begin position="19"/>
        <end position="71"/>
    </location>
</feature>
<keyword evidence="1" id="KW-0732">Signal</keyword>
<organism evidence="2 3">
    <name type="scientific">Colletotrichum navitas</name>
    <dbReference type="NCBI Taxonomy" id="681940"/>
    <lineage>
        <taxon>Eukaryota</taxon>
        <taxon>Fungi</taxon>
        <taxon>Dikarya</taxon>
        <taxon>Ascomycota</taxon>
        <taxon>Pezizomycotina</taxon>
        <taxon>Sordariomycetes</taxon>
        <taxon>Hypocreomycetidae</taxon>
        <taxon>Glomerellales</taxon>
        <taxon>Glomerellaceae</taxon>
        <taxon>Colletotrichum</taxon>
        <taxon>Colletotrichum graminicola species complex</taxon>
    </lineage>
</organism>
<sequence length="71" mass="8214">MNPKSFITLLFISTAVSATVPPTEPDASHLVQRDPEDYQRCYRNCKDRVAPRMRTAEFKARCRRFCLAVTH</sequence>
<dbReference type="EMBL" id="JAHLJV010000101">
    <property type="protein sequence ID" value="KAK1572958.1"/>
    <property type="molecule type" value="Genomic_DNA"/>
</dbReference>
<evidence type="ECO:0000313" key="2">
    <source>
        <dbReference type="EMBL" id="KAK1572958.1"/>
    </source>
</evidence>
<evidence type="ECO:0000256" key="1">
    <source>
        <dbReference type="SAM" id="SignalP"/>
    </source>
</evidence>
<accession>A0AAD8PNB9</accession>
<dbReference type="Proteomes" id="UP001230504">
    <property type="component" value="Unassembled WGS sequence"/>
</dbReference>
<reference evidence="2" key="1">
    <citation type="submission" date="2021-06" db="EMBL/GenBank/DDBJ databases">
        <title>Comparative genomics, transcriptomics and evolutionary studies reveal genomic signatures of adaptation to plant cell wall in hemibiotrophic fungi.</title>
        <authorList>
            <consortium name="DOE Joint Genome Institute"/>
            <person name="Baroncelli R."/>
            <person name="Diaz J.F."/>
            <person name="Benocci T."/>
            <person name="Peng M."/>
            <person name="Battaglia E."/>
            <person name="Haridas S."/>
            <person name="Andreopoulos W."/>
            <person name="Labutti K."/>
            <person name="Pangilinan J."/>
            <person name="Floch G.L."/>
            <person name="Makela M.R."/>
            <person name="Henrissat B."/>
            <person name="Grigoriev I.V."/>
            <person name="Crouch J.A."/>
            <person name="De Vries R.P."/>
            <person name="Sukno S.A."/>
            <person name="Thon M.R."/>
        </authorList>
    </citation>
    <scope>NUCLEOTIDE SEQUENCE</scope>
    <source>
        <strain evidence="2">CBS 125086</strain>
    </source>
</reference>
<feature type="signal peptide" evidence="1">
    <location>
        <begin position="1"/>
        <end position="18"/>
    </location>
</feature>
<keyword evidence="3" id="KW-1185">Reference proteome</keyword>
<dbReference type="GeneID" id="85443284"/>
<protein>
    <submittedName>
        <fullName evidence="2">Uncharacterized protein</fullName>
    </submittedName>
</protein>
<evidence type="ECO:0000313" key="3">
    <source>
        <dbReference type="Proteomes" id="UP001230504"/>
    </source>
</evidence>
<name>A0AAD8PNB9_9PEZI</name>
<proteinExistence type="predicted"/>
<comment type="caution">
    <text evidence="2">The sequence shown here is derived from an EMBL/GenBank/DDBJ whole genome shotgun (WGS) entry which is preliminary data.</text>
</comment>